<reference evidence="1 2" key="1">
    <citation type="submission" date="2015-01" db="EMBL/GenBank/DDBJ databases">
        <title>Evolution of Trichinella species and genotypes.</title>
        <authorList>
            <person name="Korhonen P.K."/>
            <person name="Edoardo P."/>
            <person name="Giuseppe L.R."/>
            <person name="Gasser R.B."/>
        </authorList>
    </citation>
    <scope>NUCLEOTIDE SEQUENCE [LARGE SCALE GENOMIC DNA]</scope>
    <source>
        <strain evidence="1">ISS588</strain>
    </source>
</reference>
<proteinExistence type="predicted"/>
<dbReference type="AlphaFoldDB" id="A0A0V1GPM0"/>
<gene>
    <name evidence="1" type="ORF">T4B_10919</name>
</gene>
<dbReference type="Proteomes" id="UP000054805">
    <property type="component" value="Unassembled WGS sequence"/>
</dbReference>
<accession>A0A0V1GPM0</accession>
<name>A0A0V1GPM0_TRIPS</name>
<sequence>MSYFFAKLAFYLKSRSNAQNFSGNFGESAELGHEILGKFLAGNAFCIRKHIEGTT</sequence>
<organism evidence="1 2">
    <name type="scientific">Trichinella pseudospiralis</name>
    <name type="common">Parasitic roundworm</name>
    <dbReference type="NCBI Taxonomy" id="6337"/>
    <lineage>
        <taxon>Eukaryota</taxon>
        <taxon>Metazoa</taxon>
        <taxon>Ecdysozoa</taxon>
        <taxon>Nematoda</taxon>
        <taxon>Enoplea</taxon>
        <taxon>Dorylaimia</taxon>
        <taxon>Trichinellida</taxon>
        <taxon>Trichinellidae</taxon>
        <taxon>Trichinella</taxon>
    </lineage>
</organism>
<protein>
    <submittedName>
        <fullName evidence="1">Uncharacterized protein</fullName>
    </submittedName>
</protein>
<keyword evidence="2" id="KW-1185">Reference proteome</keyword>
<comment type="caution">
    <text evidence="1">The sequence shown here is derived from an EMBL/GenBank/DDBJ whole genome shotgun (WGS) entry which is preliminary data.</text>
</comment>
<evidence type="ECO:0000313" key="1">
    <source>
        <dbReference type="EMBL" id="KRZ00042.1"/>
    </source>
</evidence>
<dbReference type="EMBL" id="JYDS01000951">
    <property type="protein sequence ID" value="KRZ00042.1"/>
    <property type="molecule type" value="Genomic_DNA"/>
</dbReference>
<evidence type="ECO:0000313" key="2">
    <source>
        <dbReference type="Proteomes" id="UP000054805"/>
    </source>
</evidence>